<dbReference type="Proteomes" id="UP000260644">
    <property type="component" value="Unassembled WGS sequence"/>
</dbReference>
<evidence type="ECO:0000256" key="1">
    <source>
        <dbReference type="ARBA" id="ARBA00006479"/>
    </source>
</evidence>
<dbReference type="Pfam" id="PF00480">
    <property type="entry name" value="ROK"/>
    <property type="match status" value="1"/>
</dbReference>
<dbReference type="SUPFAM" id="SSF53067">
    <property type="entry name" value="Actin-like ATPase domain"/>
    <property type="match status" value="1"/>
</dbReference>
<dbReference type="PANTHER" id="PTHR18964:SF149">
    <property type="entry name" value="BIFUNCTIONAL UDP-N-ACETYLGLUCOSAMINE 2-EPIMERASE_N-ACETYLMANNOSAMINE KINASE"/>
    <property type="match status" value="1"/>
</dbReference>
<sequence>MMSNSTALGIDIGGSHITAALVDLQSRSIIEGSWNRTRVNSQAQSTEIIDSWASVIKEVFSKAPEGIKHIGIGMPGPFDYEEGISLMKGQHKYDALYGLNVKQLLAENLQIDSSQIRFINDAGCFLQGEVFSGAGKGNNRVIGLTLGTGLGSATYYDGVAHDANLWCSPFKGKMAEDYLSTRWFVARYKEVSGTSVADVKALVALHGTDPKVQQVFDEFAVNLADFLISFIETEKPEAIVIGGNIANASAYFFPNLNKALQAAGFNIPVQAAILGESAALIGAASLWYDLQII</sequence>
<evidence type="ECO:0000313" key="3">
    <source>
        <dbReference type="Proteomes" id="UP000260644"/>
    </source>
</evidence>
<dbReference type="PANTHER" id="PTHR18964">
    <property type="entry name" value="ROK (REPRESSOR, ORF, KINASE) FAMILY"/>
    <property type="match status" value="1"/>
</dbReference>
<keyword evidence="3" id="KW-1185">Reference proteome</keyword>
<proteinExistence type="inferred from homology"/>
<organism evidence="2 3">
    <name type="scientific">Chitinophaga silvatica</name>
    <dbReference type="NCBI Taxonomy" id="2282649"/>
    <lineage>
        <taxon>Bacteria</taxon>
        <taxon>Pseudomonadati</taxon>
        <taxon>Bacteroidota</taxon>
        <taxon>Chitinophagia</taxon>
        <taxon>Chitinophagales</taxon>
        <taxon>Chitinophagaceae</taxon>
        <taxon>Chitinophaga</taxon>
    </lineage>
</organism>
<dbReference type="InterPro" id="IPR043129">
    <property type="entry name" value="ATPase_NBD"/>
</dbReference>
<dbReference type="Gene3D" id="3.30.420.40">
    <property type="match status" value="2"/>
</dbReference>
<protein>
    <submittedName>
        <fullName evidence="2">ROK family protein</fullName>
    </submittedName>
</protein>
<accession>A0A3E1Y9F9</accession>
<dbReference type="OrthoDB" id="9810372at2"/>
<dbReference type="AlphaFoldDB" id="A0A3E1Y9F9"/>
<dbReference type="EMBL" id="QPMM01000007">
    <property type="protein sequence ID" value="RFS22001.1"/>
    <property type="molecule type" value="Genomic_DNA"/>
</dbReference>
<dbReference type="InterPro" id="IPR000600">
    <property type="entry name" value="ROK"/>
</dbReference>
<reference evidence="2 3" key="1">
    <citation type="submission" date="2018-07" db="EMBL/GenBank/DDBJ databases">
        <title>Chitinophaga K2CV101002-2 sp. nov., isolated from a monsoon evergreen broad-leaved forest soil.</title>
        <authorList>
            <person name="Lv Y."/>
        </authorList>
    </citation>
    <scope>NUCLEOTIDE SEQUENCE [LARGE SCALE GENOMIC DNA]</scope>
    <source>
        <strain evidence="2 3">GDMCC 1.1288</strain>
    </source>
</reference>
<comment type="caution">
    <text evidence="2">The sequence shown here is derived from an EMBL/GenBank/DDBJ whole genome shotgun (WGS) entry which is preliminary data.</text>
</comment>
<name>A0A3E1Y9F9_9BACT</name>
<comment type="similarity">
    <text evidence="1">Belongs to the ROK (NagC/XylR) family.</text>
</comment>
<evidence type="ECO:0000313" key="2">
    <source>
        <dbReference type="EMBL" id="RFS22001.1"/>
    </source>
</evidence>
<gene>
    <name evidence="2" type="ORF">DVR12_15265</name>
</gene>
<dbReference type="RefSeq" id="WP_116976652.1">
    <property type="nucleotide sequence ID" value="NZ_QPMM01000007.1"/>
</dbReference>